<evidence type="ECO:0000256" key="2">
    <source>
        <dbReference type="ARBA" id="ARBA00023242"/>
    </source>
</evidence>
<feature type="domain" description="Transcription initiation factor TFIID subunit 1 histone acetyltransferase" evidence="3">
    <location>
        <begin position="217"/>
        <end position="579"/>
    </location>
</feature>
<dbReference type="GO" id="GO:0051123">
    <property type="term" value="P:RNA polymerase II preinitiation complex assembly"/>
    <property type="evidence" value="ECO:0007669"/>
    <property type="project" value="TreeGrafter"/>
</dbReference>
<keyword evidence="2" id="KW-0539">Nucleus</keyword>
<dbReference type="InterPro" id="IPR040240">
    <property type="entry name" value="TAF1"/>
</dbReference>
<dbReference type="GO" id="GO:0003743">
    <property type="term" value="F:translation initiation factor activity"/>
    <property type="evidence" value="ECO:0007669"/>
    <property type="project" value="UniProtKB-KW"/>
</dbReference>
<name>A0A0D2J807_9CHLO</name>
<dbReference type="InterPro" id="IPR022591">
    <property type="entry name" value="TAF1_HAT_dom"/>
</dbReference>
<dbReference type="KEGG" id="mng:MNEG_12050"/>
<dbReference type="OrthoDB" id="21449at2759"/>
<keyword evidence="4" id="KW-0396">Initiation factor</keyword>
<accession>A0A0D2J807</accession>
<evidence type="ECO:0000256" key="1">
    <source>
        <dbReference type="ARBA" id="ARBA00004123"/>
    </source>
</evidence>
<dbReference type="GeneID" id="25729374"/>
<dbReference type="PANTHER" id="PTHR13900:SF0">
    <property type="entry name" value="TRANSCRIPTION INITIATION FACTOR TFIID SUBUNIT 1"/>
    <property type="match status" value="1"/>
</dbReference>
<feature type="domain" description="Transcription initiation factor TFIID subunit 1 histone acetyltransferase" evidence="3">
    <location>
        <begin position="135"/>
        <end position="187"/>
    </location>
</feature>
<evidence type="ECO:0000313" key="4">
    <source>
        <dbReference type="EMBL" id="KIY95912.1"/>
    </source>
</evidence>
<gene>
    <name evidence="4" type="ORF">MNEG_12050</name>
</gene>
<organism evidence="4 5">
    <name type="scientific">Monoraphidium neglectum</name>
    <dbReference type="NCBI Taxonomy" id="145388"/>
    <lineage>
        <taxon>Eukaryota</taxon>
        <taxon>Viridiplantae</taxon>
        <taxon>Chlorophyta</taxon>
        <taxon>core chlorophytes</taxon>
        <taxon>Chlorophyceae</taxon>
        <taxon>CS clade</taxon>
        <taxon>Sphaeropleales</taxon>
        <taxon>Selenastraceae</taxon>
        <taxon>Monoraphidium</taxon>
    </lineage>
</organism>
<dbReference type="GO" id="GO:0004402">
    <property type="term" value="F:histone acetyltransferase activity"/>
    <property type="evidence" value="ECO:0007669"/>
    <property type="project" value="InterPro"/>
</dbReference>
<dbReference type="GO" id="GO:0016251">
    <property type="term" value="F:RNA polymerase II general transcription initiation factor activity"/>
    <property type="evidence" value="ECO:0007669"/>
    <property type="project" value="InterPro"/>
</dbReference>
<proteinExistence type="predicted"/>
<dbReference type="AlphaFoldDB" id="A0A0D2J807"/>
<keyword evidence="4" id="KW-0648">Protein biosynthesis</keyword>
<dbReference type="GO" id="GO:0017025">
    <property type="term" value="F:TBP-class protein binding"/>
    <property type="evidence" value="ECO:0007669"/>
    <property type="project" value="InterPro"/>
</dbReference>
<keyword evidence="5" id="KW-1185">Reference proteome</keyword>
<reference evidence="4 5" key="1">
    <citation type="journal article" date="2013" name="BMC Genomics">
        <title>Reconstruction of the lipid metabolism for the microalga Monoraphidium neglectum from its genome sequence reveals characteristics suitable for biofuel production.</title>
        <authorList>
            <person name="Bogen C."/>
            <person name="Al-Dilaimi A."/>
            <person name="Albersmeier A."/>
            <person name="Wichmann J."/>
            <person name="Grundmann M."/>
            <person name="Rupp O."/>
            <person name="Lauersen K.J."/>
            <person name="Blifernez-Klassen O."/>
            <person name="Kalinowski J."/>
            <person name="Goesmann A."/>
            <person name="Mussgnug J.H."/>
            <person name="Kruse O."/>
        </authorList>
    </citation>
    <scope>NUCLEOTIDE SEQUENCE [LARGE SCALE GENOMIC DNA]</scope>
    <source>
        <strain evidence="4 5">SAG 48.87</strain>
    </source>
</reference>
<dbReference type="GO" id="GO:0005669">
    <property type="term" value="C:transcription factor TFIID complex"/>
    <property type="evidence" value="ECO:0007669"/>
    <property type="project" value="InterPro"/>
</dbReference>
<dbReference type="Pfam" id="PF12157">
    <property type="entry name" value="DUF3591"/>
    <property type="match status" value="2"/>
</dbReference>
<dbReference type="STRING" id="145388.A0A0D2J807"/>
<dbReference type="EMBL" id="KK103253">
    <property type="protein sequence ID" value="KIY95912.1"/>
    <property type="molecule type" value="Genomic_DNA"/>
</dbReference>
<dbReference type="Proteomes" id="UP000054498">
    <property type="component" value="Unassembled WGS sequence"/>
</dbReference>
<evidence type="ECO:0000259" key="3">
    <source>
        <dbReference type="Pfam" id="PF12157"/>
    </source>
</evidence>
<dbReference type="RefSeq" id="XP_013894932.1">
    <property type="nucleotide sequence ID" value="XM_014039478.1"/>
</dbReference>
<dbReference type="PANTHER" id="PTHR13900">
    <property type="entry name" value="TRANSCRIPTION INITIATION FACTOR TFIID"/>
    <property type="match status" value="1"/>
</dbReference>
<evidence type="ECO:0000313" key="5">
    <source>
        <dbReference type="Proteomes" id="UP000054498"/>
    </source>
</evidence>
<sequence length="601" mass="64978">MGPTRSPVRFRTLNNRVIPVSLPEEEVDDATTLATFWDHARGRFLEAQGRKKGEQGAGAPDQEQEEPLLFGGMAGNCKPRNPNETLRMMGMWLGRGIGPSTLTVIPVWRQLQALPTKAANSIPDPSSGLPVRPPAAFKTKQQLGGGDGHVLLLEHFEERPMFMLQPGMGVRLGTYYRRRGDDDTGHAALTAELRSARAEGQALPPTSAEPIPPGAPRPPWMIGTAHTLEPDSPSPFLDLGQIAPGTTQFAVDAGCYRAPASAHTTAATDFLLIRTAGSAALQLREITGTVLVGQQHPAAPVWAPGSQDAVRFEESRLQAYVRRSLINAQQRLEKRADASGVPPQATVSLAELISKFSRTGLSKEGAIQKLLTEDCECVPVGAPAEGLYALRPDAKQLSEAELRKLVTPELCARYEALLAGIGFRNSMGLNVGALAEMEAIREKAPERLGVALEQLPLHSEGRQAAAIVEMALVAAPWHLSEAYQHVLREGRPGMLLALTGIGDPTGRGRGFSFVREDARRLAREEAKPAEGLARREDGTITGTDADLRKLPHARAGELLRTKFNMSAEEVDALGRWARIDAIRTKCRPSRLADATNPPIRN</sequence>
<protein>
    <submittedName>
        <fullName evidence="4">Transcription initiation factor TFIID subunit 1</fullName>
    </submittedName>
</protein>
<comment type="subcellular location">
    <subcellularLocation>
        <location evidence="1">Nucleus</location>
    </subcellularLocation>
</comment>